<feature type="compositionally biased region" description="Pro residues" evidence="1">
    <location>
        <begin position="61"/>
        <end position="77"/>
    </location>
</feature>
<evidence type="ECO:0000313" key="3">
    <source>
        <dbReference type="Proteomes" id="UP001159363"/>
    </source>
</evidence>
<organism evidence="2 3">
    <name type="scientific">Dryococelus australis</name>
    <dbReference type="NCBI Taxonomy" id="614101"/>
    <lineage>
        <taxon>Eukaryota</taxon>
        <taxon>Metazoa</taxon>
        <taxon>Ecdysozoa</taxon>
        <taxon>Arthropoda</taxon>
        <taxon>Hexapoda</taxon>
        <taxon>Insecta</taxon>
        <taxon>Pterygota</taxon>
        <taxon>Neoptera</taxon>
        <taxon>Polyneoptera</taxon>
        <taxon>Phasmatodea</taxon>
        <taxon>Verophasmatodea</taxon>
        <taxon>Anareolatae</taxon>
        <taxon>Phasmatidae</taxon>
        <taxon>Eurycanthinae</taxon>
        <taxon>Dryococelus</taxon>
    </lineage>
</organism>
<sequence length="582" mass="63480">MSEVYGGARRGRGAGLDAGSVRSHSVDAWTSCVIYKQPGGSGPWGNDTATGARPPTKDPPARPSRTPSPPLSTPPPHCRAHTCGHRPPHVCTGTYKPSPRGTQLRRRAVIVRTCAHVLTRRPLQAAAIKRGSARGDRDMRINSPVASTRKALNWRAVLPSITPIHTEANTCEPNVNEHWERLFASAHHLLGSSYVRFARACSLLLAPVQVGLDSAHAARLVLGHTLLRPCPKRQCLLYREQHLELASPRGQAVSFEEEQRARGERGRLSFWQEEGGGGENAEPSLPSQAGKETKQIRGSRSPGATQLATKQIRLLSSSELERCNSFLCRSSIRSRIEFRTTMVQPGTSDDKRRSKSGRARISAAHTRLNDQNHALFELFFHIALRKAIVVIAETVPAAERAYVLTRRSPGAFCGANLRAAALCTSGPARQCCQPLRAGTRTCATQETLIASVCARAPRAAYVAGGPGAKYAPLTGQKSSLACVARQSSPAPRRAAVSRDLRPSPETHLRIDELLTASHNKSSDIHKSPYDLVKLCRERKINIKAPERVNVDPLACTNQRRENSASLQHNTCALIPSRYCSKR</sequence>
<protein>
    <submittedName>
        <fullName evidence="2">Uncharacterized protein</fullName>
    </submittedName>
</protein>
<reference evidence="2 3" key="1">
    <citation type="submission" date="2023-02" db="EMBL/GenBank/DDBJ databases">
        <title>LHISI_Scaffold_Assembly.</title>
        <authorList>
            <person name="Stuart O.P."/>
            <person name="Cleave R."/>
            <person name="Magrath M.J.L."/>
            <person name="Mikheyev A.S."/>
        </authorList>
    </citation>
    <scope>NUCLEOTIDE SEQUENCE [LARGE SCALE GENOMIC DNA]</scope>
    <source>
        <strain evidence="2">Daus_M_001</strain>
        <tissue evidence="2">Leg muscle</tissue>
    </source>
</reference>
<comment type="caution">
    <text evidence="2">The sequence shown here is derived from an EMBL/GenBank/DDBJ whole genome shotgun (WGS) entry which is preliminary data.</text>
</comment>
<evidence type="ECO:0000256" key="1">
    <source>
        <dbReference type="SAM" id="MobiDB-lite"/>
    </source>
</evidence>
<name>A0ABQ9ICT0_9NEOP</name>
<dbReference type="Proteomes" id="UP001159363">
    <property type="component" value="Chromosome 2"/>
</dbReference>
<proteinExistence type="predicted"/>
<gene>
    <name evidence="2" type="ORF">PR048_007117</name>
</gene>
<accession>A0ABQ9ICT0</accession>
<dbReference type="EMBL" id="JARBHB010000002">
    <property type="protein sequence ID" value="KAJ8894463.1"/>
    <property type="molecule type" value="Genomic_DNA"/>
</dbReference>
<keyword evidence="3" id="KW-1185">Reference proteome</keyword>
<feature type="compositionally biased region" description="Basic and acidic residues" evidence="1">
    <location>
        <begin position="257"/>
        <end position="267"/>
    </location>
</feature>
<feature type="region of interest" description="Disordered" evidence="1">
    <location>
        <begin position="254"/>
        <end position="304"/>
    </location>
</feature>
<feature type="region of interest" description="Disordered" evidence="1">
    <location>
        <begin position="1"/>
        <end position="22"/>
    </location>
</feature>
<evidence type="ECO:0000313" key="2">
    <source>
        <dbReference type="EMBL" id="KAJ8894463.1"/>
    </source>
</evidence>
<feature type="region of interest" description="Disordered" evidence="1">
    <location>
        <begin position="40"/>
        <end position="78"/>
    </location>
</feature>